<organism evidence="2 3">
    <name type="scientific">Coregonus suidteri</name>
    <dbReference type="NCBI Taxonomy" id="861788"/>
    <lineage>
        <taxon>Eukaryota</taxon>
        <taxon>Metazoa</taxon>
        <taxon>Chordata</taxon>
        <taxon>Craniata</taxon>
        <taxon>Vertebrata</taxon>
        <taxon>Euteleostomi</taxon>
        <taxon>Actinopterygii</taxon>
        <taxon>Neopterygii</taxon>
        <taxon>Teleostei</taxon>
        <taxon>Protacanthopterygii</taxon>
        <taxon>Salmoniformes</taxon>
        <taxon>Salmonidae</taxon>
        <taxon>Coregoninae</taxon>
        <taxon>Coregonus</taxon>
    </lineage>
</organism>
<protein>
    <submittedName>
        <fullName evidence="2">Uncharacterized protein</fullName>
    </submittedName>
</protein>
<accession>A0AAN8L6M2</accession>
<evidence type="ECO:0000313" key="3">
    <source>
        <dbReference type="Proteomes" id="UP001356427"/>
    </source>
</evidence>
<evidence type="ECO:0000313" key="2">
    <source>
        <dbReference type="EMBL" id="KAK6302730.1"/>
    </source>
</evidence>
<feature type="non-terminal residue" evidence="2">
    <location>
        <position position="1"/>
    </location>
</feature>
<feature type="region of interest" description="Disordered" evidence="1">
    <location>
        <begin position="50"/>
        <end position="69"/>
    </location>
</feature>
<proteinExistence type="predicted"/>
<dbReference type="AlphaFoldDB" id="A0AAN8L6M2"/>
<evidence type="ECO:0000256" key="1">
    <source>
        <dbReference type="SAM" id="MobiDB-lite"/>
    </source>
</evidence>
<comment type="caution">
    <text evidence="2">The sequence shown here is derived from an EMBL/GenBank/DDBJ whole genome shotgun (WGS) entry which is preliminary data.</text>
</comment>
<dbReference type="EMBL" id="JAGTTL010000025">
    <property type="protein sequence ID" value="KAK6302730.1"/>
    <property type="molecule type" value="Genomic_DNA"/>
</dbReference>
<name>A0AAN8L6M2_9TELE</name>
<sequence length="69" mass="7991">TLSLFDVETGEQFWNTEPGCTRWRYYDEWVAFDNKAPDYSHMVLNLEEDQETGVGKNDSNGIGQKIMVN</sequence>
<keyword evidence="3" id="KW-1185">Reference proteome</keyword>
<reference evidence="2 3" key="1">
    <citation type="submission" date="2021-04" db="EMBL/GenBank/DDBJ databases">
        <authorList>
            <person name="De Guttry C."/>
            <person name="Zahm M."/>
            <person name="Klopp C."/>
            <person name="Cabau C."/>
            <person name="Louis A."/>
            <person name="Berthelot C."/>
            <person name="Parey E."/>
            <person name="Roest Crollius H."/>
            <person name="Montfort J."/>
            <person name="Robinson-Rechavi M."/>
            <person name="Bucao C."/>
            <person name="Bouchez O."/>
            <person name="Gislard M."/>
            <person name="Lluch J."/>
            <person name="Milhes M."/>
            <person name="Lampietro C."/>
            <person name="Lopez Roques C."/>
            <person name="Donnadieu C."/>
            <person name="Braasch I."/>
            <person name="Desvignes T."/>
            <person name="Postlethwait J."/>
            <person name="Bobe J."/>
            <person name="Wedekind C."/>
            <person name="Guiguen Y."/>
        </authorList>
    </citation>
    <scope>NUCLEOTIDE SEQUENCE [LARGE SCALE GENOMIC DNA]</scope>
    <source>
        <strain evidence="2">Cs_M1</strain>
        <tissue evidence="2">Blood</tissue>
    </source>
</reference>
<dbReference type="Proteomes" id="UP001356427">
    <property type="component" value="Unassembled WGS sequence"/>
</dbReference>
<gene>
    <name evidence="2" type="ORF">J4Q44_G00270850</name>
</gene>